<keyword evidence="3" id="KW-1185">Reference proteome</keyword>
<dbReference type="EMBL" id="JBFCZG010000006">
    <property type="protein sequence ID" value="KAL3420905.1"/>
    <property type="molecule type" value="Genomic_DNA"/>
</dbReference>
<comment type="caution">
    <text evidence="2">The sequence shown here is derived from an EMBL/GenBank/DDBJ whole genome shotgun (WGS) entry which is preliminary data.</text>
</comment>
<name>A0ABR4PC85_9HELO</name>
<feature type="region of interest" description="Disordered" evidence="1">
    <location>
        <begin position="1"/>
        <end position="20"/>
    </location>
</feature>
<proteinExistence type="predicted"/>
<feature type="region of interest" description="Disordered" evidence="1">
    <location>
        <begin position="202"/>
        <end position="257"/>
    </location>
</feature>
<protein>
    <submittedName>
        <fullName evidence="2">Uncharacterized protein</fullName>
    </submittedName>
</protein>
<gene>
    <name evidence="2" type="ORF">PVAG01_07350</name>
</gene>
<evidence type="ECO:0000313" key="2">
    <source>
        <dbReference type="EMBL" id="KAL3420905.1"/>
    </source>
</evidence>
<sequence>MQIPTVDEEPQGHPPHPHVSEDLETWTCAACHKSISASRPPVLNTDNCSCAELGGLVDGLVVADKSEKTTTTTTTTTHDARTYAGVIYEHGAPEQDKLLTYHVAPSSSDNSVQGPEGPERHDPNDVPQRPTAFLPLGPDAGLGEKRHHQTASFFERMPVTLQRFLAHRDPAERVFFYSDAPGDDDGDADFLKQDPFLSSSSSIRAHKGSYETKRSQQSSSGDDSAVYKRFPLTWGPDPTTGMGEWIGQDDGGEDGDDLCAWMEETRFEDDI</sequence>
<reference evidence="2 3" key="1">
    <citation type="submission" date="2024-06" db="EMBL/GenBank/DDBJ databases">
        <title>Complete genome of Phlyctema vagabunda strain 19-DSS-EL-015.</title>
        <authorList>
            <person name="Fiorenzani C."/>
        </authorList>
    </citation>
    <scope>NUCLEOTIDE SEQUENCE [LARGE SCALE GENOMIC DNA]</scope>
    <source>
        <strain evidence="2 3">19-DSS-EL-015</strain>
    </source>
</reference>
<evidence type="ECO:0000256" key="1">
    <source>
        <dbReference type="SAM" id="MobiDB-lite"/>
    </source>
</evidence>
<dbReference type="Proteomes" id="UP001629113">
    <property type="component" value="Unassembled WGS sequence"/>
</dbReference>
<evidence type="ECO:0000313" key="3">
    <source>
        <dbReference type="Proteomes" id="UP001629113"/>
    </source>
</evidence>
<accession>A0ABR4PC85</accession>
<feature type="region of interest" description="Disordered" evidence="1">
    <location>
        <begin position="105"/>
        <end position="147"/>
    </location>
</feature>
<organism evidence="2 3">
    <name type="scientific">Phlyctema vagabunda</name>
    <dbReference type="NCBI Taxonomy" id="108571"/>
    <lineage>
        <taxon>Eukaryota</taxon>
        <taxon>Fungi</taxon>
        <taxon>Dikarya</taxon>
        <taxon>Ascomycota</taxon>
        <taxon>Pezizomycotina</taxon>
        <taxon>Leotiomycetes</taxon>
        <taxon>Helotiales</taxon>
        <taxon>Dermateaceae</taxon>
        <taxon>Phlyctema</taxon>
    </lineage>
</organism>